<evidence type="ECO:0000259" key="11">
    <source>
        <dbReference type="PROSITE" id="PS50011"/>
    </source>
</evidence>
<dbReference type="InterPro" id="IPR000719">
    <property type="entry name" value="Prot_kinase_dom"/>
</dbReference>
<dbReference type="PROSITE" id="PS50011">
    <property type="entry name" value="PROTEIN_KINASE_DOM"/>
    <property type="match status" value="1"/>
</dbReference>
<dbReference type="GO" id="GO:0005524">
    <property type="term" value="F:ATP binding"/>
    <property type="evidence" value="ECO:0007669"/>
    <property type="project" value="UniProtKB-KW"/>
</dbReference>
<evidence type="ECO:0000256" key="1">
    <source>
        <dbReference type="ARBA" id="ARBA00022527"/>
    </source>
</evidence>
<feature type="compositionally biased region" description="Basic and acidic residues" evidence="9">
    <location>
        <begin position="302"/>
        <end position="313"/>
    </location>
</feature>
<dbReference type="Gene3D" id="1.10.510.10">
    <property type="entry name" value="Transferase(Phosphotransferase) domain 1"/>
    <property type="match status" value="1"/>
</dbReference>
<feature type="compositionally biased region" description="Low complexity" evidence="9">
    <location>
        <begin position="314"/>
        <end position="329"/>
    </location>
</feature>
<dbReference type="OrthoDB" id="68483at2759"/>
<evidence type="ECO:0000256" key="3">
    <source>
        <dbReference type="ARBA" id="ARBA00022741"/>
    </source>
</evidence>
<feature type="compositionally biased region" description="Polar residues" evidence="9">
    <location>
        <begin position="330"/>
        <end position="341"/>
    </location>
</feature>
<dbReference type="InterPro" id="IPR008271">
    <property type="entry name" value="Ser/Thr_kinase_AS"/>
</dbReference>
<dbReference type="SMART" id="SM00220">
    <property type="entry name" value="S_TKc"/>
    <property type="match status" value="1"/>
</dbReference>
<comment type="caution">
    <text evidence="12">The sequence shown here is derived from an EMBL/GenBank/DDBJ whole genome shotgun (WGS) entry which is preliminary data.</text>
</comment>
<evidence type="ECO:0000256" key="6">
    <source>
        <dbReference type="PIRSR" id="PIRSR630616-1"/>
    </source>
</evidence>
<keyword evidence="4" id="KW-0418">Kinase</keyword>
<evidence type="ECO:0000313" key="13">
    <source>
        <dbReference type="Proteomes" id="UP000023152"/>
    </source>
</evidence>
<evidence type="ECO:0000256" key="7">
    <source>
        <dbReference type="PIRSR" id="PIRSR630616-2"/>
    </source>
</evidence>
<proteinExistence type="predicted"/>
<dbReference type="Pfam" id="PF00069">
    <property type="entry name" value="Pkinase"/>
    <property type="match status" value="2"/>
</dbReference>
<keyword evidence="13" id="KW-1185">Reference proteome</keyword>
<sequence length="358" mass="40825">MHAFFFLIKKKKVLEYMEKGAILKTNGNPTCDPIKDLELVRKYMRDMILGLDYLHRNNIIHADIKPDNLLIGPDDSVRIADFGVSYMLESSDGTVSKALGTPAFIAPECERYLFFFFFWFVFGSLGLVVTLCDTYFRAYPLDIWALGVTLYMMIAGVCPFAGESIQHTFEKIQSYAPTIPSDLPMDLQHLLSALLNKDPAKRINMAQLKNHPWITRMGQEPLRHPRNVKMIVEVEDWDVEEAVTLPTPTVTTYRRESQENIHRISSQDRNRRDDEKDSANSAPNENSTRNQSNRQSNGHSVKQKDEKSNREIKSSTTPNKNSSTTPNKNGSTAENQESNGQKRVKPPRLFQGVRPKNT</sequence>
<dbReference type="Proteomes" id="UP000023152">
    <property type="component" value="Unassembled WGS sequence"/>
</dbReference>
<keyword evidence="10" id="KW-0812">Transmembrane</keyword>
<evidence type="ECO:0000256" key="9">
    <source>
        <dbReference type="SAM" id="MobiDB-lite"/>
    </source>
</evidence>
<feature type="active site" description="Proton acceptor" evidence="6">
    <location>
        <position position="63"/>
    </location>
</feature>
<keyword evidence="10" id="KW-0472">Membrane</keyword>
<dbReference type="PANTHER" id="PTHR24350">
    <property type="entry name" value="SERINE/THREONINE-PROTEIN KINASE IAL-RELATED"/>
    <property type="match status" value="1"/>
</dbReference>
<reference evidence="12 13" key="1">
    <citation type="journal article" date="2013" name="Curr. Biol.">
        <title>The Genome of the Foraminiferan Reticulomyxa filosa.</title>
        <authorList>
            <person name="Glockner G."/>
            <person name="Hulsmann N."/>
            <person name="Schleicher M."/>
            <person name="Noegel A.A."/>
            <person name="Eichinger L."/>
            <person name="Gallinger C."/>
            <person name="Pawlowski J."/>
            <person name="Sierra R."/>
            <person name="Euteneuer U."/>
            <person name="Pillet L."/>
            <person name="Moustafa A."/>
            <person name="Platzer M."/>
            <person name="Groth M."/>
            <person name="Szafranski K."/>
            <person name="Schliwa M."/>
        </authorList>
    </citation>
    <scope>NUCLEOTIDE SEQUENCE [LARGE SCALE GENOMIC DNA]</scope>
</reference>
<dbReference type="PROSITE" id="PS00108">
    <property type="entry name" value="PROTEIN_KINASE_ST"/>
    <property type="match status" value="1"/>
</dbReference>
<evidence type="ECO:0000256" key="5">
    <source>
        <dbReference type="ARBA" id="ARBA00022840"/>
    </source>
</evidence>
<protein>
    <recommendedName>
        <fullName evidence="11">Protein kinase domain-containing protein</fullName>
    </recommendedName>
</protein>
<feature type="binding site" evidence="7">
    <location>
        <position position="81"/>
    </location>
    <ligand>
        <name>ATP</name>
        <dbReference type="ChEBI" id="CHEBI:30616"/>
    </ligand>
</feature>
<feature type="region of interest" description="Disordered" evidence="9">
    <location>
        <begin position="250"/>
        <end position="358"/>
    </location>
</feature>
<dbReference type="GO" id="GO:0004674">
    <property type="term" value="F:protein serine/threonine kinase activity"/>
    <property type="evidence" value="ECO:0007669"/>
    <property type="project" value="UniProtKB-KW"/>
</dbReference>
<feature type="domain" description="Protein kinase" evidence="11">
    <location>
        <begin position="1"/>
        <end position="214"/>
    </location>
</feature>
<evidence type="ECO:0000256" key="2">
    <source>
        <dbReference type="ARBA" id="ARBA00022679"/>
    </source>
</evidence>
<keyword evidence="3 7" id="KW-0547">Nucleotide-binding</keyword>
<feature type="transmembrane region" description="Helical" evidence="10">
    <location>
        <begin position="112"/>
        <end position="131"/>
    </location>
</feature>
<dbReference type="CDD" id="cd14008">
    <property type="entry name" value="STKc_LKB1_CaMKK"/>
    <property type="match status" value="1"/>
</dbReference>
<evidence type="ECO:0000256" key="8">
    <source>
        <dbReference type="PIRSR" id="PIRSR630616-3"/>
    </source>
</evidence>
<keyword evidence="10" id="KW-1133">Transmembrane helix</keyword>
<organism evidence="12 13">
    <name type="scientific">Reticulomyxa filosa</name>
    <dbReference type="NCBI Taxonomy" id="46433"/>
    <lineage>
        <taxon>Eukaryota</taxon>
        <taxon>Sar</taxon>
        <taxon>Rhizaria</taxon>
        <taxon>Retaria</taxon>
        <taxon>Foraminifera</taxon>
        <taxon>Monothalamids</taxon>
        <taxon>Reticulomyxidae</taxon>
        <taxon>Reticulomyxa</taxon>
    </lineage>
</organism>
<dbReference type="AlphaFoldDB" id="X6LTL1"/>
<accession>X6LTL1</accession>
<evidence type="ECO:0000256" key="10">
    <source>
        <dbReference type="SAM" id="Phobius"/>
    </source>
</evidence>
<feature type="cross-link" description="Glycyl lysine isopeptide (Lys-Gly) (interchain with G-Cter in SUMO2)" evidence="8">
    <location>
        <position position="65"/>
    </location>
</feature>
<evidence type="ECO:0000256" key="4">
    <source>
        <dbReference type="ARBA" id="ARBA00022777"/>
    </source>
</evidence>
<gene>
    <name evidence="12" type="ORF">RFI_32128</name>
</gene>
<dbReference type="SUPFAM" id="SSF56112">
    <property type="entry name" value="Protein kinase-like (PK-like)"/>
    <property type="match status" value="1"/>
</dbReference>
<dbReference type="InterPro" id="IPR030616">
    <property type="entry name" value="Aur-like"/>
</dbReference>
<feature type="compositionally biased region" description="Basic and acidic residues" evidence="9">
    <location>
        <begin position="253"/>
        <end position="278"/>
    </location>
</feature>
<dbReference type="InterPro" id="IPR011009">
    <property type="entry name" value="Kinase-like_dom_sf"/>
</dbReference>
<feature type="compositionally biased region" description="Low complexity" evidence="9">
    <location>
        <begin position="284"/>
        <end position="297"/>
    </location>
</feature>
<name>X6LTL1_RETFI</name>
<keyword evidence="5 7" id="KW-0067">ATP-binding</keyword>
<evidence type="ECO:0000313" key="12">
    <source>
        <dbReference type="EMBL" id="ETO05268.1"/>
    </source>
</evidence>
<keyword evidence="1" id="KW-0723">Serine/threonine-protein kinase</keyword>
<feature type="transmembrane region" description="Helical" evidence="10">
    <location>
        <begin position="143"/>
        <end position="162"/>
    </location>
</feature>
<dbReference type="EMBL" id="ASPP01028328">
    <property type="protein sequence ID" value="ETO05268.1"/>
    <property type="molecule type" value="Genomic_DNA"/>
</dbReference>
<keyword evidence="2" id="KW-0808">Transferase</keyword>